<proteinExistence type="predicted"/>
<evidence type="ECO:0000256" key="1">
    <source>
        <dbReference type="SAM" id="Coils"/>
    </source>
</evidence>
<dbReference type="InterPro" id="IPR001943">
    <property type="entry name" value="UVR_dom"/>
</dbReference>
<dbReference type="RefSeq" id="WP_275416595.1">
    <property type="nucleotide sequence ID" value="NZ_CP106878.1"/>
</dbReference>
<keyword evidence="1" id="KW-0175">Coiled coil</keyword>
<dbReference type="EMBL" id="CP106878">
    <property type="protein sequence ID" value="WAA08813.1"/>
    <property type="molecule type" value="Genomic_DNA"/>
</dbReference>
<feature type="coiled-coil region" evidence="1">
    <location>
        <begin position="131"/>
        <end position="170"/>
    </location>
</feature>
<reference evidence="3" key="1">
    <citation type="submission" date="2022-09" db="EMBL/GenBank/DDBJ databases">
        <title>Complete Genomes of Fervidibacillus albus and Fervidibacillus halotolerans isolated from tidal flat sediments.</title>
        <authorList>
            <person name="Kwon K.K."/>
            <person name="Yang S.-H."/>
            <person name="Park M.J."/>
            <person name="Oh H.-M."/>
        </authorList>
    </citation>
    <scope>NUCLEOTIDE SEQUENCE</scope>
    <source>
        <strain evidence="3">MEBiC13591</strain>
    </source>
</reference>
<dbReference type="Proteomes" id="UP001164718">
    <property type="component" value="Chromosome"/>
</dbReference>
<name>A0A9E8LSK5_9BACI</name>
<dbReference type="GO" id="GO:0050897">
    <property type="term" value="F:cobalt ion binding"/>
    <property type="evidence" value="ECO:0007669"/>
    <property type="project" value="TreeGrafter"/>
</dbReference>
<accession>A0A9E8LSK5</accession>
<dbReference type="GO" id="GO:0005507">
    <property type="term" value="F:copper ion binding"/>
    <property type="evidence" value="ECO:0007669"/>
    <property type="project" value="TreeGrafter"/>
</dbReference>
<dbReference type="Pfam" id="PF02151">
    <property type="entry name" value="UVR"/>
    <property type="match status" value="1"/>
</dbReference>
<dbReference type="PIRSF" id="PIRSF015034">
    <property type="entry name" value="YacH"/>
    <property type="match status" value="1"/>
</dbReference>
<dbReference type="AlphaFoldDB" id="A0A9E8LSK5"/>
<dbReference type="PANTHER" id="PTHR38430">
    <property type="entry name" value="PROTEIN-ARGININE KINASE ACTIVATOR PROTEIN"/>
    <property type="match status" value="1"/>
</dbReference>
<gene>
    <name evidence="3" type="ORF">OE104_09330</name>
</gene>
<evidence type="ECO:0000313" key="4">
    <source>
        <dbReference type="Proteomes" id="UP001164718"/>
    </source>
</evidence>
<sequence>MICQQCGKDPATVSFTKIVNGEKIEIYICDQCAKKQENNIQGIPNGVLNEHLLSGLLDGEGNNELPVVEKESPRDIQCPKCGLSYSEFVKTGRVGCVECYIQFADRLTSMLERNHGTVAHHGKIPKRKKSLIQDKQQLTMLKNELQSLIEREKYEQAAHIRDQIRELEKKLSSQ</sequence>
<dbReference type="PANTHER" id="PTHR38430:SF1">
    <property type="entry name" value="PROTEIN-ARGININE KINASE ACTIVATOR PROTEIN"/>
    <property type="match status" value="1"/>
</dbReference>
<dbReference type="GO" id="GO:0008270">
    <property type="term" value="F:zinc ion binding"/>
    <property type="evidence" value="ECO:0007669"/>
    <property type="project" value="TreeGrafter"/>
</dbReference>
<dbReference type="InterPro" id="IPR025542">
    <property type="entry name" value="YacH"/>
</dbReference>
<evidence type="ECO:0000259" key="2">
    <source>
        <dbReference type="PROSITE" id="PS50151"/>
    </source>
</evidence>
<dbReference type="PROSITE" id="PS50151">
    <property type="entry name" value="UVR"/>
    <property type="match status" value="1"/>
</dbReference>
<organism evidence="3 4">
    <name type="scientific">Fervidibacillus albus</name>
    <dbReference type="NCBI Taxonomy" id="2980026"/>
    <lineage>
        <taxon>Bacteria</taxon>
        <taxon>Bacillati</taxon>
        <taxon>Bacillota</taxon>
        <taxon>Bacilli</taxon>
        <taxon>Bacillales</taxon>
        <taxon>Bacillaceae</taxon>
        <taxon>Fervidibacillus</taxon>
    </lineage>
</organism>
<dbReference type="GO" id="GO:1990169">
    <property type="term" value="P:stress response to copper ion"/>
    <property type="evidence" value="ECO:0007669"/>
    <property type="project" value="TreeGrafter"/>
</dbReference>
<dbReference type="InterPro" id="IPR036876">
    <property type="entry name" value="UVR_dom_sf"/>
</dbReference>
<feature type="domain" description="UVR" evidence="2">
    <location>
        <begin position="135"/>
        <end position="170"/>
    </location>
</feature>
<dbReference type="GO" id="GO:1990170">
    <property type="term" value="P:stress response to cadmium ion"/>
    <property type="evidence" value="ECO:0007669"/>
    <property type="project" value="TreeGrafter"/>
</dbReference>
<dbReference type="SUPFAM" id="SSF46600">
    <property type="entry name" value="C-terminal UvrC-binding domain of UvrB"/>
    <property type="match status" value="1"/>
</dbReference>
<dbReference type="GO" id="GO:0046870">
    <property type="term" value="F:cadmium ion binding"/>
    <property type="evidence" value="ECO:0007669"/>
    <property type="project" value="TreeGrafter"/>
</dbReference>
<dbReference type="KEGG" id="faf:OE104_09330"/>
<keyword evidence="4" id="KW-1185">Reference proteome</keyword>
<evidence type="ECO:0000313" key="3">
    <source>
        <dbReference type="EMBL" id="WAA08813.1"/>
    </source>
</evidence>
<protein>
    <submittedName>
        <fullName evidence="3">UvrB/UvrC motif-containing protein</fullName>
    </submittedName>
</protein>